<dbReference type="InterPro" id="IPR027417">
    <property type="entry name" value="P-loop_NTPase"/>
</dbReference>
<evidence type="ECO:0000313" key="8">
    <source>
        <dbReference type="Proteomes" id="UP001556040"/>
    </source>
</evidence>
<dbReference type="PANTHER" id="PTHR21343">
    <property type="entry name" value="DETHIOBIOTIN SYNTHETASE"/>
    <property type="match status" value="1"/>
</dbReference>
<dbReference type="NCBIfam" id="NF001989">
    <property type="entry name" value="PRK00784.1"/>
    <property type="match status" value="1"/>
</dbReference>
<dbReference type="PROSITE" id="PS51274">
    <property type="entry name" value="GATASE_COBBQ"/>
    <property type="match status" value="1"/>
</dbReference>
<dbReference type="SUPFAM" id="SSF52540">
    <property type="entry name" value="P-loop containing nucleoside triphosphate hydrolases"/>
    <property type="match status" value="1"/>
</dbReference>
<feature type="active site" evidence="4">
    <location>
        <position position="441"/>
    </location>
</feature>
<keyword evidence="2 4" id="KW-0169">Cobalamin biosynthesis</keyword>
<sequence length="500" mass="55668">MKGIMLQGTSSDVGKSLVATAFCRLLAQEGVKVAPFKSQNMSNNSYVTQDGLEIGRAQGVQAEAAGIPASVNMNPILLKPQNDRSSEVVLFGKRLASYDGMAYRKEFYENGKKAIQSSLSSLSNEYEAIVIEGAGSPVEMNLQSRELVNMMVARMADVPVVLVSDIERGGVFASIIGTLELLSKEDVQRVKGIIINKFRGDRKLFEDGVKWIEEHTGIPVLGVLPHIENHGIEQEDSLGVNVVTKSAINPEAFVSIVVIQLPYMSNFTDVEALLQEPDVSLTWISRPEDLKEVPDLLIIPGTKSSIFNLRELKRLGWQMELESLQQQGVWIMGICGGFQLLGEELSDPFGLDTGMNETMENGFGLFPSKTVFQQEKEVTCRSGFVLSDKGEPVASIKGYEIHLGRTSVRKTSYLRPFLALEFGQTEGYWSSEKRLIGTYLHDVFRVAPARRYILNEIRKSNGLKEFKQTAEKKDVYDELANALRPHLEWDKIRRIIGVDK</sequence>
<accession>A0ABV3Q0W5</accession>
<comment type="pathway">
    <text evidence="1 4">Cofactor biosynthesis; adenosylcobalamin biosynthesis.</text>
</comment>
<dbReference type="InterPro" id="IPR047045">
    <property type="entry name" value="CobQ_N"/>
</dbReference>
<keyword evidence="3 4" id="KW-0315">Glutamine amidotransferase</keyword>
<dbReference type="Proteomes" id="UP001556040">
    <property type="component" value="Unassembled WGS sequence"/>
</dbReference>
<dbReference type="EMBL" id="JBFMIA010000002">
    <property type="protein sequence ID" value="MEW9500876.1"/>
    <property type="molecule type" value="Genomic_DNA"/>
</dbReference>
<comment type="caution">
    <text evidence="7">The sequence shown here is derived from an EMBL/GenBank/DDBJ whole genome shotgun (WGS) entry which is preliminary data.</text>
</comment>
<evidence type="ECO:0000256" key="2">
    <source>
        <dbReference type="ARBA" id="ARBA00022573"/>
    </source>
</evidence>
<dbReference type="CDD" id="cd01750">
    <property type="entry name" value="GATase1_CobQ"/>
    <property type="match status" value="1"/>
</dbReference>
<evidence type="ECO:0000256" key="1">
    <source>
        <dbReference type="ARBA" id="ARBA00004953"/>
    </source>
</evidence>
<dbReference type="Gene3D" id="3.40.50.300">
    <property type="entry name" value="P-loop containing nucleotide triphosphate hydrolases"/>
    <property type="match status" value="1"/>
</dbReference>
<dbReference type="Gene3D" id="3.40.50.880">
    <property type="match status" value="1"/>
</dbReference>
<dbReference type="Pfam" id="PF01656">
    <property type="entry name" value="CbiA"/>
    <property type="match status" value="1"/>
</dbReference>
<evidence type="ECO:0000259" key="6">
    <source>
        <dbReference type="Pfam" id="PF07685"/>
    </source>
</evidence>
<dbReference type="Pfam" id="PF07685">
    <property type="entry name" value="GATase_3"/>
    <property type="match status" value="1"/>
</dbReference>
<proteinExistence type="inferred from homology"/>
<dbReference type="RefSeq" id="WP_367778224.1">
    <property type="nucleotide sequence ID" value="NZ_JBFMIA010000002.1"/>
</dbReference>
<evidence type="ECO:0000256" key="3">
    <source>
        <dbReference type="ARBA" id="ARBA00022962"/>
    </source>
</evidence>
<dbReference type="InterPro" id="IPR033949">
    <property type="entry name" value="CobQ_GATase1"/>
</dbReference>
<dbReference type="CDD" id="cd05389">
    <property type="entry name" value="CobQ_N"/>
    <property type="match status" value="1"/>
</dbReference>
<dbReference type="PANTHER" id="PTHR21343:SF1">
    <property type="entry name" value="COBYRIC ACID SYNTHASE"/>
    <property type="match status" value="1"/>
</dbReference>
<evidence type="ECO:0000313" key="7">
    <source>
        <dbReference type="EMBL" id="MEW9500876.1"/>
    </source>
</evidence>
<dbReference type="HAMAP" id="MF_00028">
    <property type="entry name" value="CobQ"/>
    <property type="match status" value="1"/>
</dbReference>
<dbReference type="InterPro" id="IPR004459">
    <property type="entry name" value="CobQ_synth"/>
</dbReference>
<dbReference type="InterPro" id="IPR029062">
    <property type="entry name" value="Class_I_gatase-like"/>
</dbReference>
<evidence type="ECO:0000256" key="4">
    <source>
        <dbReference type="HAMAP-Rule" id="MF_00028"/>
    </source>
</evidence>
<comment type="function">
    <text evidence="4">Catalyzes amidations at positions B, D, E, and G on adenosylcobyrinic A,C-diamide. NH(2) groups are provided by glutamine, and one molecule of ATP is hydrogenolyzed for each amidation.</text>
</comment>
<feature type="active site" description="Nucleophile" evidence="4">
    <location>
        <position position="335"/>
    </location>
</feature>
<dbReference type="NCBIfam" id="TIGR00313">
    <property type="entry name" value="cobQ"/>
    <property type="match status" value="1"/>
</dbReference>
<protein>
    <recommendedName>
        <fullName evidence="4">Cobyric acid synthase</fullName>
    </recommendedName>
</protein>
<dbReference type="SUPFAM" id="SSF52317">
    <property type="entry name" value="Class I glutamine amidotransferase-like"/>
    <property type="match status" value="1"/>
</dbReference>
<evidence type="ECO:0000259" key="5">
    <source>
        <dbReference type="Pfam" id="PF01656"/>
    </source>
</evidence>
<reference evidence="7 8" key="1">
    <citation type="journal article" date="1979" name="Int. J. Syst. Evol. Microbiol.">
        <title>Bacillus globisporus subsp. marinus subsp. nov.</title>
        <authorList>
            <person name="Liu H."/>
        </authorList>
    </citation>
    <scope>NUCLEOTIDE SEQUENCE [LARGE SCALE GENOMIC DNA]</scope>
    <source>
        <strain evidence="7 8">DSM 1297</strain>
    </source>
</reference>
<organism evidence="7 8">
    <name type="scientific">Jeotgalibacillus marinus</name>
    <dbReference type="NCBI Taxonomy" id="86667"/>
    <lineage>
        <taxon>Bacteria</taxon>
        <taxon>Bacillati</taxon>
        <taxon>Bacillota</taxon>
        <taxon>Bacilli</taxon>
        <taxon>Bacillales</taxon>
        <taxon>Caryophanaceae</taxon>
        <taxon>Jeotgalibacillus</taxon>
    </lineage>
</organism>
<name>A0ABV3Q0W5_9BACL</name>
<gene>
    <name evidence="4" type="primary">cobQ</name>
    <name evidence="7" type="ORF">AB1471_03555</name>
</gene>
<feature type="domain" description="CobB/CobQ-like glutamine amidotransferase" evidence="6">
    <location>
        <begin position="256"/>
        <end position="444"/>
    </location>
</feature>
<feature type="domain" description="CobQ/CobB/MinD/ParA nucleotide binding" evidence="5">
    <location>
        <begin position="4"/>
        <end position="227"/>
    </location>
</feature>
<dbReference type="InterPro" id="IPR002586">
    <property type="entry name" value="CobQ/CobB/MinD/ParA_Nub-bd_dom"/>
</dbReference>
<dbReference type="InterPro" id="IPR011698">
    <property type="entry name" value="GATase_3"/>
</dbReference>
<keyword evidence="8" id="KW-1185">Reference proteome</keyword>
<comment type="similarity">
    <text evidence="4">Belongs to the CobB/CobQ family. CobQ subfamily.</text>
</comment>